<dbReference type="KEGG" id="snan:I6N98_06345"/>
<dbReference type="InterPro" id="IPR036514">
    <property type="entry name" value="SGNH_hydro_sf"/>
</dbReference>
<organism evidence="2 3">
    <name type="scientific">Spongiibacter nanhainus</name>
    <dbReference type="NCBI Taxonomy" id="2794344"/>
    <lineage>
        <taxon>Bacteria</taxon>
        <taxon>Pseudomonadati</taxon>
        <taxon>Pseudomonadota</taxon>
        <taxon>Gammaproteobacteria</taxon>
        <taxon>Cellvibrionales</taxon>
        <taxon>Spongiibacteraceae</taxon>
        <taxon>Spongiibacter</taxon>
    </lineage>
</organism>
<dbReference type="Pfam" id="PF14606">
    <property type="entry name" value="Lipase_GDSL_3"/>
    <property type="match status" value="1"/>
</dbReference>
<dbReference type="Gene3D" id="3.40.50.1110">
    <property type="entry name" value="SGNH hydrolase"/>
    <property type="match status" value="1"/>
</dbReference>
<dbReference type="RefSeq" id="WP_198570950.1">
    <property type="nucleotide sequence ID" value="NZ_CP066167.1"/>
</dbReference>
<gene>
    <name evidence="2" type="ORF">I6N98_06345</name>
</gene>
<dbReference type="EMBL" id="CP066167">
    <property type="protein sequence ID" value="QQD19466.1"/>
    <property type="molecule type" value="Genomic_DNA"/>
</dbReference>
<feature type="domain" description="SGNH hydrolase-type esterase" evidence="1">
    <location>
        <begin position="152"/>
        <end position="319"/>
    </location>
</feature>
<evidence type="ECO:0000313" key="3">
    <source>
        <dbReference type="Proteomes" id="UP000596063"/>
    </source>
</evidence>
<protein>
    <recommendedName>
        <fullName evidence="1">SGNH hydrolase-type esterase domain-containing protein</fullName>
    </recommendedName>
</protein>
<dbReference type="InterPro" id="IPR013830">
    <property type="entry name" value="SGNH_hydro"/>
</dbReference>
<proteinExistence type="predicted"/>
<dbReference type="SUPFAM" id="SSF52266">
    <property type="entry name" value="SGNH hydrolase"/>
    <property type="match status" value="1"/>
</dbReference>
<dbReference type="Gene3D" id="2.60.120.260">
    <property type="entry name" value="Galactose-binding domain-like"/>
    <property type="match status" value="1"/>
</dbReference>
<accession>A0A7T4R2V8</accession>
<evidence type="ECO:0000259" key="1">
    <source>
        <dbReference type="Pfam" id="PF14606"/>
    </source>
</evidence>
<name>A0A7T4R2V8_9GAMM</name>
<evidence type="ECO:0000313" key="2">
    <source>
        <dbReference type="EMBL" id="QQD19466.1"/>
    </source>
</evidence>
<dbReference type="GO" id="GO:0016788">
    <property type="term" value="F:hydrolase activity, acting on ester bonds"/>
    <property type="evidence" value="ECO:0007669"/>
    <property type="project" value="UniProtKB-ARBA"/>
</dbReference>
<dbReference type="AlphaFoldDB" id="A0A7T4R2V8"/>
<keyword evidence="3" id="KW-1185">Reference proteome</keyword>
<reference evidence="2 3" key="1">
    <citation type="submission" date="2020-12" db="EMBL/GenBank/DDBJ databases">
        <authorList>
            <person name="Shan Y."/>
        </authorList>
    </citation>
    <scope>NUCLEOTIDE SEQUENCE [LARGE SCALE GENOMIC DNA]</scope>
    <source>
        <strain evidence="3">csc3.9</strain>
    </source>
</reference>
<sequence length="326" mass="35542">MSPELTWHSLPNDNVNVSGLTQALTSTLPQSNWCRLTEQQLTAVPEAVANQARFPAGVALRFYSDTPALHLKLTVNSPSRGAGIDVMVDGMLWRTLPLEPGIADIAVFTGLSAEDRLLEIYLPGNQQVGVEQLGIAPHSVLRAASEKPGLPWVFYGSSIVQGAGSALSSVNYPSVLSRQLGVSTLNFGFYGAGKAEPEVVNEILKVAAHTLIFDLGKSFGRQDASVYRDMLQQACQTQPDAKRVCITPIYSLREHYDPRFRAFSESLRDTFKKAASEVEETILIDGLELLGPEDWACFSADGLHPNEWGYTRIAERLAAHLQSSAD</sequence>
<dbReference type="Proteomes" id="UP000596063">
    <property type="component" value="Chromosome"/>
</dbReference>